<evidence type="ECO:0000256" key="3">
    <source>
        <dbReference type="SAM" id="Phobius"/>
    </source>
</evidence>
<dbReference type="SUPFAM" id="SSF57095">
    <property type="entry name" value="Scorpion toxin-like"/>
    <property type="match status" value="1"/>
</dbReference>
<reference evidence="5 6" key="1">
    <citation type="submission" date="2024-03" db="EMBL/GenBank/DDBJ databases">
        <title>WGS assembly of Saponaria officinalis var. Norfolk2.</title>
        <authorList>
            <person name="Jenkins J."/>
            <person name="Shu S."/>
            <person name="Grimwood J."/>
            <person name="Barry K."/>
            <person name="Goodstein D."/>
            <person name="Schmutz J."/>
            <person name="Leebens-Mack J."/>
            <person name="Osbourn A."/>
        </authorList>
    </citation>
    <scope>NUCLEOTIDE SEQUENCE [LARGE SCALE GENOMIC DNA]</scope>
    <source>
        <strain evidence="6">cv. Norfolk2</strain>
        <strain evidence="5">JIC</strain>
        <tissue evidence="5">Leaf</tissue>
    </source>
</reference>
<dbReference type="EMBL" id="JBDFQZ010000014">
    <property type="protein sequence ID" value="KAK9667364.1"/>
    <property type="molecule type" value="Genomic_DNA"/>
</dbReference>
<dbReference type="Proteomes" id="UP001443914">
    <property type="component" value="Unassembled WGS sequence"/>
</dbReference>
<sequence length="83" mass="9086">MAKSVFGVPTTFVVIMFAFLLMNAALEKGMIEGLCEKRSQTWTGACVVTGNCSKQCKNLEGAKFGACHFQFPGFACFCYYDSC</sequence>
<dbReference type="InterPro" id="IPR008176">
    <property type="entry name" value="Defensin_plant"/>
</dbReference>
<evidence type="ECO:0000256" key="1">
    <source>
        <dbReference type="ARBA" id="ARBA00022729"/>
    </source>
</evidence>
<dbReference type="PANTHER" id="PTHR33147">
    <property type="entry name" value="DEFENSIN-LIKE PROTEIN 1"/>
    <property type="match status" value="1"/>
</dbReference>
<dbReference type="PROSITE" id="PS00940">
    <property type="entry name" value="GAMMA_THIONIN"/>
    <property type="match status" value="1"/>
</dbReference>
<organism evidence="5 6">
    <name type="scientific">Saponaria officinalis</name>
    <name type="common">Common soapwort</name>
    <name type="synonym">Lychnis saponaria</name>
    <dbReference type="NCBI Taxonomy" id="3572"/>
    <lineage>
        <taxon>Eukaryota</taxon>
        <taxon>Viridiplantae</taxon>
        <taxon>Streptophyta</taxon>
        <taxon>Embryophyta</taxon>
        <taxon>Tracheophyta</taxon>
        <taxon>Spermatophyta</taxon>
        <taxon>Magnoliopsida</taxon>
        <taxon>eudicotyledons</taxon>
        <taxon>Gunneridae</taxon>
        <taxon>Pentapetalae</taxon>
        <taxon>Caryophyllales</taxon>
        <taxon>Caryophyllaceae</taxon>
        <taxon>Caryophylleae</taxon>
        <taxon>Saponaria</taxon>
    </lineage>
</organism>
<dbReference type="Pfam" id="PF00304">
    <property type="entry name" value="Gamma-thionin"/>
    <property type="match status" value="1"/>
</dbReference>
<keyword evidence="6" id="KW-1185">Reference proteome</keyword>
<dbReference type="AlphaFoldDB" id="A0AAW1GTM5"/>
<evidence type="ECO:0000313" key="6">
    <source>
        <dbReference type="Proteomes" id="UP001443914"/>
    </source>
</evidence>
<gene>
    <name evidence="5" type="ORF">RND81_14G251000</name>
</gene>
<dbReference type="EMBL" id="JBDFQZ010000014">
    <property type="protein sequence ID" value="KAK9667365.1"/>
    <property type="molecule type" value="Genomic_DNA"/>
</dbReference>
<accession>A0AAW1GTM5</accession>
<feature type="transmembrane region" description="Helical" evidence="3">
    <location>
        <begin position="6"/>
        <end position="26"/>
    </location>
</feature>
<evidence type="ECO:0000313" key="5">
    <source>
        <dbReference type="EMBL" id="KAK9667364.1"/>
    </source>
</evidence>
<dbReference type="InterPro" id="IPR003614">
    <property type="entry name" value="Knottins"/>
</dbReference>
<dbReference type="SMART" id="SM00505">
    <property type="entry name" value="Knot1"/>
    <property type="match status" value="1"/>
</dbReference>
<dbReference type="InterPro" id="IPR036574">
    <property type="entry name" value="Scorpion_toxin-like_sf"/>
</dbReference>
<evidence type="ECO:0000256" key="2">
    <source>
        <dbReference type="ARBA" id="ARBA00023157"/>
    </source>
</evidence>
<keyword evidence="2" id="KW-1015">Disulfide bond</keyword>
<protein>
    <recommendedName>
        <fullName evidence="4">Knottins-like domain-containing protein</fullName>
    </recommendedName>
</protein>
<keyword evidence="3" id="KW-0472">Membrane</keyword>
<proteinExistence type="predicted"/>
<dbReference type="Gene3D" id="3.30.30.10">
    <property type="entry name" value="Knottin, scorpion toxin-like"/>
    <property type="match status" value="1"/>
</dbReference>
<dbReference type="GO" id="GO:0006952">
    <property type="term" value="P:defense response"/>
    <property type="evidence" value="ECO:0007669"/>
    <property type="project" value="InterPro"/>
</dbReference>
<feature type="domain" description="Knottins-like" evidence="4">
    <location>
        <begin position="34"/>
        <end position="82"/>
    </location>
</feature>
<keyword evidence="3" id="KW-0812">Transmembrane</keyword>
<comment type="caution">
    <text evidence="5">The sequence shown here is derived from an EMBL/GenBank/DDBJ whole genome shotgun (WGS) entry which is preliminary data.</text>
</comment>
<keyword evidence="3" id="KW-1133">Transmembrane helix</keyword>
<keyword evidence="1" id="KW-0732">Signal</keyword>
<evidence type="ECO:0000259" key="4">
    <source>
        <dbReference type="SMART" id="SM00505"/>
    </source>
</evidence>
<name>A0AAW1GTM5_SAPOF</name>
<dbReference type="PANTHER" id="PTHR33147:SF46">
    <property type="entry name" value="DEFENSIN-LIKE PROTEIN 19"/>
    <property type="match status" value="1"/>
</dbReference>